<comment type="caution">
    <text evidence="1">The sequence shown here is derived from an EMBL/GenBank/DDBJ whole genome shotgun (WGS) entry which is preliminary data.</text>
</comment>
<dbReference type="Proteomes" id="UP000321393">
    <property type="component" value="Unassembled WGS sequence"/>
</dbReference>
<dbReference type="EMBL" id="SSTE01019881">
    <property type="protein sequence ID" value="KAA0035968.1"/>
    <property type="molecule type" value="Genomic_DNA"/>
</dbReference>
<sequence length="134" mass="15098">MFRPGYLAPLVRMKIEKLLGCRVCTTTAITCRIKTLNQTFQAIAEILGPAYSVASCSEGLLKKLFPYCDKLTYVFDGDRAIGRFDETSIDMRFNKLIEYDGFEMPNGNEEFPSVYSQGIDMSHEGVRALQPSHV</sequence>
<gene>
    <name evidence="1" type="ORF">E6C27_scaffold56G001750</name>
</gene>
<evidence type="ECO:0000313" key="1">
    <source>
        <dbReference type="EMBL" id="KAA0035968.1"/>
    </source>
</evidence>
<accession>A0A5A7SZG0</accession>
<organism evidence="1 2">
    <name type="scientific">Cucumis melo var. makuwa</name>
    <name type="common">Oriental melon</name>
    <dbReference type="NCBI Taxonomy" id="1194695"/>
    <lineage>
        <taxon>Eukaryota</taxon>
        <taxon>Viridiplantae</taxon>
        <taxon>Streptophyta</taxon>
        <taxon>Embryophyta</taxon>
        <taxon>Tracheophyta</taxon>
        <taxon>Spermatophyta</taxon>
        <taxon>Magnoliopsida</taxon>
        <taxon>eudicotyledons</taxon>
        <taxon>Gunneridae</taxon>
        <taxon>Pentapetalae</taxon>
        <taxon>rosids</taxon>
        <taxon>fabids</taxon>
        <taxon>Cucurbitales</taxon>
        <taxon>Cucurbitaceae</taxon>
        <taxon>Benincaseae</taxon>
        <taxon>Cucumis</taxon>
    </lineage>
</organism>
<protein>
    <submittedName>
        <fullName evidence="1">Retrotransposon protein</fullName>
    </submittedName>
</protein>
<dbReference type="AlphaFoldDB" id="A0A5A7SZG0"/>
<evidence type="ECO:0000313" key="2">
    <source>
        <dbReference type="Proteomes" id="UP000321393"/>
    </source>
</evidence>
<name>A0A5A7SZG0_CUCMM</name>
<proteinExistence type="predicted"/>
<reference evidence="1 2" key="1">
    <citation type="submission" date="2019-08" db="EMBL/GenBank/DDBJ databases">
        <title>Draft genome sequences of two oriental melons (Cucumis melo L. var makuwa).</title>
        <authorList>
            <person name="Kwon S.-Y."/>
        </authorList>
    </citation>
    <scope>NUCLEOTIDE SEQUENCE [LARGE SCALE GENOMIC DNA]</scope>
    <source>
        <strain evidence="2">cv. SW 3</strain>
        <tissue evidence="1">Leaf</tissue>
    </source>
</reference>